<dbReference type="Pfam" id="PF00583">
    <property type="entry name" value="Acetyltransf_1"/>
    <property type="match status" value="1"/>
</dbReference>
<protein>
    <submittedName>
        <fullName evidence="2">GCN5-related N-acetyltransferase</fullName>
    </submittedName>
</protein>
<dbReference type="CDD" id="cd04301">
    <property type="entry name" value="NAT_SF"/>
    <property type="match status" value="1"/>
</dbReference>
<dbReference type="STRING" id="573061.Clocel_1057"/>
<feature type="domain" description="N-acetyltransferase" evidence="1">
    <location>
        <begin position="1"/>
        <end position="149"/>
    </location>
</feature>
<dbReference type="HOGENOM" id="CLU_117112_0_0_9"/>
<dbReference type="EMBL" id="CP002160">
    <property type="protein sequence ID" value="ADL50816.1"/>
    <property type="molecule type" value="Genomic_DNA"/>
</dbReference>
<gene>
    <name evidence="2" type="ordered locus">Clocel_1057</name>
</gene>
<sequence length="150" mass="18096">MFEHLADHKEYLDNVIEWLWKEFGNEDNYGFWESIVKNSLRKNQLPLTFIALMDNQLVGTVGLWRSDLLSRQDLYPWLSALFVKEQYRGKNIGQELQRFLIDYCREKGYEELFLYTDICNYYEKTGWQYLDDGIEYSGESIKIYKKELSE</sequence>
<evidence type="ECO:0000313" key="2">
    <source>
        <dbReference type="EMBL" id="ADL50816.1"/>
    </source>
</evidence>
<dbReference type="OrthoDB" id="9789053at2"/>
<dbReference type="Proteomes" id="UP000002730">
    <property type="component" value="Chromosome"/>
</dbReference>
<evidence type="ECO:0000259" key="1">
    <source>
        <dbReference type="PROSITE" id="PS51186"/>
    </source>
</evidence>
<dbReference type="GO" id="GO:0016747">
    <property type="term" value="F:acyltransferase activity, transferring groups other than amino-acyl groups"/>
    <property type="evidence" value="ECO:0007669"/>
    <property type="project" value="InterPro"/>
</dbReference>
<dbReference type="KEGG" id="ccb:Clocel_1057"/>
<evidence type="ECO:0000313" key="3">
    <source>
        <dbReference type="Proteomes" id="UP000002730"/>
    </source>
</evidence>
<keyword evidence="2" id="KW-0808">Transferase</keyword>
<keyword evidence="3" id="KW-1185">Reference proteome</keyword>
<name>D9STX8_CLOC7</name>
<dbReference type="Gene3D" id="3.40.630.30">
    <property type="match status" value="1"/>
</dbReference>
<dbReference type="SUPFAM" id="SSF55729">
    <property type="entry name" value="Acyl-CoA N-acyltransferases (Nat)"/>
    <property type="match status" value="1"/>
</dbReference>
<dbReference type="AlphaFoldDB" id="D9STX8"/>
<dbReference type="eggNOG" id="COG3153">
    <property type="taxonomic scope" value="Bacteria"/>
</dbReference>
<proteinExistence type="predicted"/>
<dbReference type="InterPro" id="IPR016181">
    <property type="entry name" value="Acyl_CoA_acyltransferase"/>
</dbReference>
<organism evidence="2 3">
    <name type="scientific">Clostridium cellulovorans (strain ATCC 35296 / DSM 3052 / OCM 3 / 743B)</name>
    <dbReference type="NCBI Taxonomy" id="573061"/>
    <lineage>
        <taxon>Bacteria</taxon>
        <taxon>Bacillati</taxon>
        <taxon>Bacillota</taxon>
        <taxon>Clostridia</taxon>
        <taxon>Eubacteriales</taxon>
        <taxon>Clostridiaceae</taxon>
        <taxon>Clostridium</taxon>
    </lineage>
</organism>
<reference evidence="2 3" key="1">
    <citation type="submission" date="2010-08" db="EMBL/GenBank/DDBJ databases">
        <title>Complete sequence of Clostridium cellulovorans 743B.</title>
        <authorList>
            <consortium name="US DOE Joint Genome Institute"/>
            <person name="Lucas S."/>
            <person name="Copeland A."/>
            <person name="Lapidus A."/>
            <person name="Cheng J.-F."/>
            <person name="Bruce D."/>
            <person name="Goodwin L."/>
            <person name="Pitluck S."/>
            <person name="Chertkov O."/>
            <person name="Detter J.C."/>
            <person name="Han C."/>
            <person name="Tapia R."/>
            <person name="Land M."/>
            <person name="Hauser L."/>
            <person name="Chang Y.-J."/>
            <person name="Jeffries C."/>
            <person name="Kyrpides N."/>
            <person name="Ivanova N."/>
            <person name="Mikhailova N."/>
            <person name="Hemme C.L."/>
            <person name="Woyke T."/>
        </authorList>
    </citation>
    <scope>NUCLEOTIDE SEQUENCE [LARGE SCALE GENOMIC DNA]</scope>
    <source>
        <strain evidence="3">ATCC 35296 / DSM 3052 / OCM 3 / 743B</strain>
    </source>
</reference>
<accession>D9STX8</accession>
<dbReference type="PROSITE" id="PS51186">
    <property type="entry name" value="GNAT"/>
    <property type="match status" value="1"/>
</dbReference>
<dbReference type="RefSeq" id="WP_013291644.1">
    <property type="nucleotide sequence ID" value="NC_014393.1"/>
</dbReference>
<dbReference type="InterPro" id="IPR000182">
    <property type="entry name" value="GNAT_dom"/>
</dbReference>